<dbReference type="GO" id="GO:0005886">
    <property type="term" value="C:plasma membrane"/>
    <property type="evidence" value="ECO:0007669"/>
    <property type="project" value="UniProtKB-SubCell"/>
</dbReference>
<feature type="transmembrane region" description="Helical" evidence="9">
    <location>
        <begin position="65"/>
        <end position="86"/>
    </location>
</feature>
<comment type="caution">
    <text evidence="10">The sequence shown here is derived from an EMBL/GenBank/DDBJ whole genome shotgun (WGS) entry which is preliminary data.</text>
</comment>
<evidence type="ECO:0000313" key="10">
    <source>
        <dbReference type="EMBL" id="GGI03349.1"/>
    </source>
</evidence>
<evidence type="ECO:0000256" key="2">
    <source>
        <dbReference type="ARBA" id="ARBA00005697"/>
    </source>
</evidence>
<proteinExistence type="inferred from homology"/>
<evidence type="ECO:0000256" key="3">
    <source>
        <dbReference type="ARBA" id="ARBA00022448"/>
    </source>
</evidence>
<dbReference type="EMBL" id="BMHA01000001">
    <property type="protein sequence ID" value="GGI03349.1"/>
    <property type="molecule type" value="Genomic_DNA"/>
</dbReference>
<evidence type="ECO:0000256" key="5">
    <source>
        <dbReference type="ARBA" id="ARBA00022692"/>
    </source>
</evidence>
<evidence type="ECO:0000313" key="11">
    <source>
        <dbReference type="Proteomes" id="UP000650511"/>
    </source>
</evidence>
<dbReference type="InterPro" id="IPR045018">
    <property type="entry name" value="Azg-like"/>
</dbReference>
<feature type="transmembrane region" description="Helical" evidence="9">
    <location>
        <begin position="36"/>
        <end position="53"/>
    </location>
</feature>
<keyword evidence="7 8" id="KW-0472">Membrane</keyword>
<accession>A0A8J3AC76</accession>
<dbReference type="PANTHER" id="PTHR43337:SF11">
    <property type="entry name" value="GUANINE_HYPOXANTHINE PERMEASE PBUG"/>
    <property type="match status" value="1"/>
</dbReference>
<feature type="transmembrane region" description="Helical" evidence="9">
    <location>
        <begin position="432"/>
        <end position="451"/>
    </location>
</feature>
<gene>
    <name evidence="10" type="ORF">GCM10011354_03590</name>
</gene>
<dbReference type="AlphaFoldDB" id="A0A8J3AC76"/>
<comment type="subcellular location">
    <subcellularLocation>
        <location evidence="1 8">Cell membrane</location>
        <topology evidence="1 8">Multi-pass membrane protein</topology>
    </subcellularLocation>
</comment>
<evidence type="ECO:0000256" key="7">
    <source>
        <dbReference type="ARBA" id="ARBA00023136"/>
    </source>
</evidence>
<reference evidence="10" key="1">
    <citation type="journal article" date="2014" name="Int. J. Syst. Evol. Microbiol.">
        <title>Complete genome sequence of Corynebacterium casei LMG S-19264T (=DSM 44701T), isolated from a smear-ripened cheese.</title>
        <authorList>
            <consortium name="US DOE Joint Genome Institute (JGI-PGF)"/>
            <person name="Walter F."/>
            <person name="Albersmeier A."/>
            <person name="Kalinowski J."/>
            <person name="Ruckert C."/>
        </authorList>
    </citation>
    <scope>NUCLEOTIDE SEQUENCE</scope>
    <source>
        <strain evidence="10">CGMCC 1.14988</strain>
    </source>
</reference>
<feature type="transmembrane region" description="Helical" evidence="9">
    <location>
        <begin position="93"/>
        <end position="112"/>
    </location>
</feature>
<reference evidence="10" key="2">
    <citation type="submission" date="2020-09" db="EMBL/GenBank/DDBJ databases">
        <authorList>
            <person name="Sun Q."/>
            <person name="Zhou Y."/>
        </authorList>
    </citation>
    <scope>NUCLEOTIDE SEQUENCE</scope>
    <source>
        <strain evidence="10">CGMCC 1.14988</strain>
    </source>
</reference>
<protein>
    <submittedName>
        <fullName evidence="10">Guanine permease</fullName>
    </submittedName>
</protein>
<keyword evidence="5 8" id="KW-0812">Transmembrane</keyword>
<evidence type="ECO:0000256" key="4">
    <source>
        <dbReference type="ARBA" id="ARBA00022475"/>
    </source>
</evidence>
<keyword evidence="11" id="KW-1185">Reference proteome</keyword>
<feature type="transmembrane region" description="Helical" evidence="9">
    <location>
        <begin position="186"/>
        <end position="206"/>
    </location>
</feature>
<dbReference type="Pfam" id="PF00860">
    <property type="entry name" value="Xan_ur_permease"/>
    <property type="match status" value="1"/>
</dbReference>
<dbReference type="PIRSF" id="PIRSF005353">
    <property type="entry name" value="PbuG"/>
    <property type="match status" value="1"/>
</dbReference>
<dbReference type="PANTHER" id="PTHR43337">
    <property type="entry name" value="XANTHINE/URACIL PERMEASE C887.17-RELATED"/>
    <property type="match status" value="1"/>
</dbReference>
<evidence type="ECO:0000256" key="8">
    <source>
        <dbReference type="PIRNR" id="PIRNR005353"/>
    </source>
</evidence>
<comment type="similarity">
    <text evidence="2 8">Belongs to the nucleobase:cation symporter-2 (NCS2) (TC 2.A.40) family. Azg-like subfamily.</text>
</comment>
<feature type="transmembrane region" description="Helical" evidence="9">
    <location>
        <begin position="257"/>
        <end position="283"/>
    </location>
</feature>
<feature type="transmembrane region" description="Helical" evidence="9">
    <location>
        <begin position="404"/>
        <end position="425"/>
    </location>
</feature>
<dbReference type="InterPro" id="IPR006043">
    <property type="entry name" value="NCS2"/>
</dbReference>
<feature type="transmembrane region" description="Helical" evidence="9">
    <location>
        <begin position="118"/>
        <end position="136"/>
    </location>
</feature>
<evidence type="ECO:0000256" key="6">
    <source>
        <dbReference type="ARBA" id="ARBA00022989"/>
    </source>
</evidence>
<dbReference type="GO" id="GO:0005345">
    <property type="term" value="F:purine nucleobase transmembrane transporter activity"/>
    <property type="evidence" value="ECO:0007669"/>
    <property type="project" value="TreeGrafter"/>
</dbReference>
<name>A0A8J3AC76_9ACTN</name>
<dbReference type="RefSeq" id="WP_229730437.1">
    <property type="nucleotide sequence ID" value="NZ_BMHA01000001.1"/>
</dbReference>
<sequence>MPEQTRNRTRETASGGSPLERFFRLREHGTDVRTELVAGLTTFLAMAYIVFVNPDVLGAAGLDTGAVFVATCLAAALGTLIMGLYANFPIAQAPGMGLNAFFAYTVVIGLGVPWETALAGTFVSGVLFLVLALTGVREAVINAIPLQLKLAVGAGIGLFIAFIGLKNAGIVVEAAPGTTVVELGDLGTPTTLLAIFGILVTCLFLMRGLRGAIFYGIVATALAGVVFGINDLAGVVAPVPSLSPTLGAAFGALPELLTVQMLVVVFTMLFVDFFDTAGTLIAVSNQAGLLDEQGRLPRANRALVSDSVATMGGAMLGTSTTTSYIESSAGVGTGGRTGLTSVSTAALFLLALFFSPLLSIVSGEVTAAALILVGVMMARGLGQIEWDRLEYAIPAFVTVVAMPLTYSIATGIALGLLLFPLMMLFKGRVREVHPVMWVLLVAFAAYFLWLAE</sequence>
<keyword evidence="4 8" id="KW-1003">Cell membrane</keyword>
<feature type="transmembrane region" description="Helical" evidence="9">
    <location>
        <begin position="337"/>
        <end position="358"/>
    </location>
</feature>
<dbReference type="Proteomes" id="UP000650511">
    <property type="component" value="Unassembled WGS sequence"/>
</dbReference>
<dbReference type="InterPro" id="IPR026033">
    <property type="entry name" value="Azg-like_bact_archaea"/>
</dbReference>
<feature type="transmembrane region" description="Helical" evidence="9">
    <location>
        <begin position="213"/>
        <end position="237"/>
    </location>
</feature>
<evidence type="ECO:0000256" key="9">
    <source>
        <dbReference type="SAM" id="Phobius"/>
    </source>
</evidence>
<feature type="transmembrane region" description="Helical" evidence="9">
    <location>
        <begin position="148"/>
        <end position="166"/>
    </location>
</feature>
<feature type="transmembrane region" description="Helical" evidence="9">
    <location>
        <begin position="365"/>
        <end position="384"/>
    </location>
</feature>
<organism evidence="10 11">
    <name type="scientific">Egicoccus halophilus</name>
    <dbReference type="NCBI Taxonomy" id="1670830"/>
    <lineage>
        <taxon>Bacteria</taxon>
        <taxon>Bacillati</taxon>
        <taxon>Actinomycetota</taxon>
        <taxon>Nitriliruptoria</taxon>
        <taxon>Egicoccales</taxon>
        <taxon>Egicoccaceae</taxon>
        <taxon>Egicoccus</taxon>
    </lineage>
</organism>
<keyword evidence="6 8" id="KW-1133">Transmembrane helix</keyword>
<keyword evidence="3 8" id="KW-0813">Transport</keyword>
<evidence type="ECO:0000256" key="1">
    <source>
        <dbReference type="ARBA" id="ARBA00004651"/>
    </source>
</evidence>